<organism evidence="2 3">
    <name type="scientific">Coptotermes formosanus</name>
    <name type="common">Formosan subterranean termite</name>
    <dbReference type="NCBI Taxonomy" id="36987"/>
    <lineage>
        <taxon>Eukaryota</taxon>
        <taxon>Metazoa</taxon>
        <taxon>Ecdysozoa</taxon>
        <taxon>Arthropoda</taxon>
        <taxon>Hexapoda</taxon>
        <taxon>Insecta</taxon>
        <taxon>Pterygota</taxon>
        <taxon>Neoptera</taxon>
        <taxon>Polyneoptera</taxon>
        <taxon>Dictyoptera</taxon>
        <taxon>Blattodea</taxon>
        <taxon>Blattoidea</taxon>
        <taxon>Termitoidae</taxon>
        <taxon>Rhinotermitidae</taxon>
        <taxon>Coptotermes</taxon>
    </lineage>
</organism>
<reference evidence="3" key="1">
    <citation type="submission" date="2020-01" db="EMBL/GenBank/DDBJ databases">
        <title>Draft genome sequence of the Termite Coptotermes fromosanus.</title>
        <authorList>
            <person name="Itakura S."/>
            <person name="Yosikawa Y."/>
            <person name="Umezawa K."/>
        </authorList>
    </citation>
    <scope>NUCLEOTIDE SEQUENCE [LARGE SCALE GENOMIC DNA]</scope>
</reference>
<dbReference type="PANTHER" id="PTHR46830:SF1">
    <property type="entry name" value="ALPHA-1,4-N-ACETYLGLUCOSAMINYLTRANSFERASE"/>
    <property type="match status" value="1"/>
</dbReference>
<dbReference type="SUPFAM" id="SSF53448">
    <property type="entry name" value="Nucleotide-diphospho-sugar transferases"/>
    <property type="match status" value="1"/>
</dbReference>
<keyword evidence="1" id="KW-0812">Transmembrane</keyword>
<dbReference type="InterPro" id="IPR007577">
    <property type="entry name" value="GlycoTrfase_DXD_sugar-bd_CS"/>
</dbReference>
<dbReference type="InParanoid" id="A0A6L2PQX1"/>
<name>A0A6L2PQX1_COPFO</name>
<sequence>MCVELQRKYGTINSRQMQALYMVKPPQQLPCRGQGPCSMLKRRLHMRVRAAAVLLALGILLLLAVIFWGSREKPRPLPRLLYRPALFNIVKDSRFIGFNNETGTINGEYIIPNIVHFLFFEESRISYVAAVCVLAAFKNQHPQKILFHTDVDQFSGPHWEKLKKTPGLVIEVHKVKMPKEIFGQKINHVWHAGDVTRIRILMEHGGIFLDNDSYLVRSLDCFRKYEMALGLDENNYIGTQVLVAHKDARFLRLWLETYRQYYPDLWYFNAGQKPALEILSYKPELVHSVRTLFGVHDLSQELYRQRNWKEWRNYYAVHLLIRHRHYLDSWWNYYWWPELNETNIHNYPMTFGEMARDVYDPS</sequence>
<feature type="transmembrane region" description="Helical" evidence="1">
    <location>
        <begin position="48"/>
        <end position="69"/>
    </location>
</feature>
<dbReference type="InterPro" id="IPR029044">
    <property type="entry name" value="Nucleotide-diphossugar_trans"/>
</dbReference>
<keyword evidence="1" id="KW-1133">Transmembrane helix</keyword>
<accession>A0A6L2PQX1</accession>
<evidence type="ECO:0000256" key="1">
    <source>
        <dbReference type="SAM" id="Phobius"/>
    </source>
</evidence>
<evidence type="ECO:0000313" key="3">
    <source>
        <dbReference type="Proteomes" id="UP000502823"/>
    </source>
</evidence>
<gene>
    <name evidence="2" type="ORF">Cfor_02491</name>
</gene>
<dbReference type="Gene3D" id="3.90.550.20">
    <property type="match status" value="1"/>
</dbReference>
<dbReference type="Proteomes" id="UP000502823">
    <property type="component" value="Unassembled WGS sequence"/>
</dbReference>
<proteinExistence type="predicted"/>
<keyword evidence="1" id="KW-0472">Membrane</keyword>
<dbReference type="PANTHER" id="PTHR46830">
    <property type="entry name" value="TRANSFERASE, PUTATIVE-RELATED"/>
    <property type="match status" value="1"/>
</dbReference>
<dbReference type="Pfam" id="PF04488">
    <property type="entry name" value="Gly_transf_sug"/>
    <property type="match status" value="1"/>
</dbReference>
<evidence type="ECO:0008006" key="4">
    <source>
        <dbReference type="Google" id="ProtNLM"/>
    </source>
</evidence>
<dbReference type="EMBL" id="BLKM01011336">
    <property type="protein sequence ID" value="GFG32875.1"/>
    <property type="molecule type" value="Genomic_DNA"/>
</dbReference>
<comment type="caution">
    <text evidence="2">The sequence shown here is derived from an EMBL/GenBank/DDBJ whole genome shotgun (WGS) entry which is preliminary data.</text>
</comment>
<evidence type="ECO:0000313" key="2">
    <source>
        <dbReference type="EMBL" id="GFG32875.1"/>
    </source>
</evidence>
<dbReference type="AlphaFoldDB" id="A0A6L2PQX1"/>
<dbReference type="OrthoDB" id="409543at2759"/>
<protein>
    <recommendedName>
        <fullName evidence="4">Alpha-1,4-N-acetylglucosaminyltransferase</fullName>
    </recommendedName>
</protein>
<keyword evidence="3" id="KW-1185">Reference proteome</keyword>